<evidence type="ECO:0000313" key="7">
    <source>
        <dbReference type="EMBL" id="KAK2603682.1"/>
    </source>
</evidence>
<protein>
    <recommendedName>
        <fullName evidence="6">Peptidase S8/S53 domain-containing protein</fullName>
    </recommendedName>
</protein>
<dbReference type="InterPro" id="IPR050131">
    <property type="entry name" value="Peptidase_S8_subtilisin-like"/>
</dbReference>
<dbReference type="PROSITE" id="PS00136">
    <property type="entry name" value="SUBTILASE_ASP"/>
    <property type="match status" value="1"/>
</dbReference>
<dbReference type="InterPro" id="IPR015500">
    <property type="entry name" value="Peptidase_S8_subtilisin-rel"/>
</dbReference>
<dbReference type="GO" id="GO:0004252">
    <property type="term" value="F:serine-type endopeptidase activity"/>
    <property type="evidence" value="ECO:0007669"/>
    <property type="project" value="UniProtKB-UniRule"/>
</dbReference>
<dbReference type="PANTHER" id="PTHR43806">
    <property type="entry name" value="PEPTIDASE S8"/>
    <property type="match status" value="1"/>
</dbReference>
<dbReference type="Gene3D" id="3.40.50.200">
    <property type="entry name" value="Peptidase S8/S53 domain"/>
    <property type="match status" value="1"/>
</dbReference>
<dbReference type="SUPFAM" id="SSF52743">
    <property type="entry name" value="Subtilisin-like"/>
    <property type="match status" value="1"/>
</dbReference>
<dbReference type="PANTHER" id="PTHR43806:SF58">
    <property type="entry name" value="ALKALINE PROTEASE 1-RELATED"/>
    <property type="match status" value="1"/>
</dbReference>
<reference evidence="7" key="1">
    <citation type="submission" date="2023-06" db="EMBL/GenBank/DDBJ databases">
        <title>Conoideocrella luteorostrata (Hypocreales: Clavicipitaceae), a potential biocontrol fungus for elongate hemlock scale in United States Christmas tree production areas.</title>
        <authorList>
            <person name="Barrett H."/>
            <person name="Lovett B."/>
            <person name="Macias A.M."/>
            <person name="Stajich J.E."/>
            <person name="Kasson M.T."/>
        </authorList>
    </citation>
    <scope>NUCLEOTIDE SEQUENCE</scope>
    <source>
        <strain evidence="7">ARSEF 14590</strain>
    </source>
</reference>
<keyword evidence="3 5" id="KW-0378">Hydrolase</keyword>
<feature type="active site" description="Charge relay system" evidence="5">
    <location>
        <position position="102"/>
    </location>
</feature>
<dbReference type="PROSITE" id="PS00137">
    <property type="entry name" value="SUBTILASE_HIS"/>
    <property type="match status" value="1"/>
</dbReference>
<accession>A0AAJ0CS19</accession>
<dbReference type="InterPro" id="IPR022398">
    <property type="entry name" value="Peptidase_S8_His-AS"/>
</dbReference>
<dbReference type="PRINTS" id="PR00723">
    <property type="entry name" value="SUBTILISIN"/>
</dbReference>
<sequence length="352" mass="38062">MSANQVYRDRVEKLLRTYAKDADHIYDDILKGFSGTLTRAAVVALRCHIDVDFVETDATFRISSTQKNAPWGLERISNKLRGKKTYCYDESAGAGTCSYILDSGIDASHPQFGDRARQLVSFIPGQRRDGLGHGTFCAGLVGGWYFGVAKKTRLYGVKILSNRGRGYVSALVAGLNFVARDHKSRSCGKGVVVNISMGGPRSVAENRAVAALVRRGIFVSVAAGNSRTFASLVSPASARSACTVGAFNRLDTFASFSNFGRAIDVSAPGVNIWSAWPGRKMKLGSGTSASAAYVTGLAAYLAAKEGIKGSQLCGRIKQLSLKNKLKRVPRGTVNRMAFNKPLNQYYYCYPYG</sequence>
<dbReference type="CDD" id="cd04077">
    <property type="entry name" value="Peptidases_S8_PCSK9_ProteinaseK_like"/>
    <property type="match status" value="1"/>
</dbReference>
<evidence type="ECO:0000313" key="8">
    <source>
        <dbReference type="Proteomes" id="UP001251528"/>
    </source>
</evidence>
<dbReference type="Proteomes" id="UP001251528">
    <property type="component" value="Unassembled WGS sequence"/>
</dbReference>
<dbReference type="EMBL" id="JASWJB010000059">
    <property type="protein sequence ID" value="KAK2603682.1"/>
    <property type="molecule type" value="Genomic_DNA"/>
</dbReference>
<dbReference type="PROSITE" id="PS51892">
    <property type="entry name" value="SUBTILASE"/>
    <property type="match status" value="1"/>
</dbReference>
<dbReference type="InterPro" id="IPR034193">
    <property type="entry name" value="PCSK9_ProteinaseK-like"/>
</dbReference>
<dbReference type="AlphaFoldDB" id="A0AAJ0CS19"/>
<evidence type="ECO:0000256" key="1">
    <source>
        <dbReference type="ARBA" id="ARBA00011073"/>
    </source>
</evidence>
<dbReference type="GO" id="GO:0006508">
    <property type="term" value="P:proteolysis"/>
    <property type="evidence" value="ECO:0007669"/>
    <property type="project" value="UniProtKB-KW"/>
</dbReference>
<dbReference type="Gene3D" id="3.30.70.80">
    <property type="entry name" value="Peptidase S8 propeptide/proteinase inhibitor I9"/>
    <property type="match status" value="1"/>
</dbReference>
<dbReference type="Pfam" id="PF00082">
    <property type="entry name" value="Peptidase_S8"/>
    <property type="match status" value="1"/>
</dbReference>
<dbReference type="SUPFAM" id="SSF54897">
    <property type="entry name" value="Protease propeptides/inhibitors"/>
    <property type="match status" value="1"/>
</dbReference>
<feature type="active site" description="Charge relay system" evidence="5">
    <location>
        <position position="133"/>
    </location>
</feature>
<feature type="domain" description="Peptidase S8/S53" evidence="6">
    <location>
        <begin position="100"/>
        <end position="305"/>
    </location>
</feature>
<dbReference type="FunFam" id="3.40.50.200:FF:000014">
    <property type="entry name" value="Proteinase K"/>
    <property type="match status" value="1"/>
</dbReference>
<evidence type="ECO:0000256" key="5">
    <source>
        <dbReference type="PROSITE-ProRule" id="PRU01240"/>
    </source>
</evidence>
<dbReference type="InterPro" id="IPR037045">
    <property type="entry name" value="S8pro/Inhibitor_I9_sf"/>
</dbReference>
<dbReference type="InterPro" id="IPR000209">
    <property type="entry name" value="Peptidase_S8/S53_dom"/>
</dbReference>
<gene>
    <name evidence="7" type="ORF">QQS21_004156</name>
</gene>
<comment type="similarity">
    <text evidence="1 5">Belongs to the peptidase S8 family.</text>
</comment>
<feature type="active site" description="Charge relay system" evidence="5">
    <location>
        <position position="288"/>
    </location>
</feature>
<evidence type="ECO:0000256" key="2">
    <source>
        <dbReference type="ARBA" id="ARBA00022670"/>
    </source>
</evidence>
<dbReference type="InterPro" id="IPR036852">
    <property type="entry name" value="Peptidase_S8/S53_dom_sf"/>
</dbReference>
<dbReference type="GO" id="GO:0005576">
    <property type="term" value="C:extracellular region"/>
    <property type="evidence" value="ECO:0007669"/>
    <property type="project" value="UniProtKB-ARBA"/>
</dbReference>
<organism evidence="7 8">
    <name type="scientific">Conoideocrella luteorostrata</name>
    <dbReference type="NCBI Taxonomy" id="1105319"/>
    <lineage>
        <taxon>Eukaryota</taxon>
        <taxon>Fungi</taxon>
        <taxon>Dikarya</taxon>
        <taxon>Ascomycota</taxon>
        <taxon>Pezizomycotina</taxon>
        <taxon>Sordariomycetes</taxon>
        <taxon>Hypocreomycetidae</taxon>
        <taxon>Hypocreales</taxon>
        <taxon>Clavicipitaceae</taxon>
        <taxon>Conoideocrella</taxon>
    </lineage>
</organism>
<keyword evidence="4 5" id="KW-0720">Serine protease</keyword>
<proteinExistence type="inferred from homology"/>
<name>A0AAJ0CS19_9HYPO</name>
<comment type="caution">
    <text evidence="7">The sequence shown here is derived from an EMBL/GenBank/DDBJ whole genome shotgun (WGS) entry which is preliminary data.</text>
</comment>
<evidence type="ECO:0000256" key="4">
    <source>
        <dbReference type="ARBA" id="ARBA00022825"/>
    </source>
</evidence>
<evidence type="ECO:0000259" key="6">
    <source>
        <dbReference type="Pfam" id="PF00082"/>
    </source>
</evidence>
<keyword evidence="2 5" id="KW-0645">Protease</keyword>
<dbReference type="InterPro" id="IPR023827">
    <property type="entry name" value="Peptidase_S8_Asp-AS"/>
</dbReference>
<keyword evidence="8" id="KW-1185">Reference proteome</keyword>
<evidence type="ECO:0000256" key="3">
    <source>
        <dbReference type="ARBA" id="ARBA00022801"/>
    </source>
</evidence>